<name>A0ABW1MJY7_9ACTN</name>
<gene>
    <name evidence="1" type="ORF">ACFP4F_16280</name>
</gene>
<organism evidence="1 2">
    <name type="scientific">Streptomyces ochraceiscleroticus</name>
    <dbReference type="NCBI Taxonomy" id="47761"/>
    <lineage>
        <taxon>Bacteria</taxon>
        <taxon>Bacillati</taxon>
        <taxon>Actinomycetota</taxon>
        <taxon>Actinomycetes</taxon>
        <taxon>Kitasatosporales</taxon>
        <taxon>Streptomycetaceae</taxon>
        <taxon>Streptomyces</taxon>
    </lineage>
</organism>
<reference evidence="2" key="1">
    <citation type="journal article" date="2019" name="Int. J. Syst. Evol. Microbiol.">
        <title>The Global Catalogue of Microorganisms (GCM) 10K type strain sequencing project: providing services to taxonomists for standard genome sequencing and annotation.</title>
        <authorList>
            <consortium name="The Broad Institute Genomics Platform"/>
            <consortium name="The Broad Institute Genome Sequencing Center for Infectious Disease"/>
            <person name="Wu L."/>
            <person name="Ma J."/>
        </authorList>
    </citation>
    <scope>NUCLEOTIDE SEQUENCE [LARGE SCALE GENOMIC DNA]</scope>
    <source>
        <strain evidence="2">CGMCC 1.15180</strain>
    </source>
</reference>
<sequence length="121" mass="12934">MSDATLVNQPPALHPALEDERFADAFASDATVRQPDFGTGLWAVQRNGATSRLLYVQNTTDQELSFRPSLVLGDDATPLFLAGDVVTAGEEGAGLICRLAPQSHVWLGRTDTAHALTKDDA</sequence>
<dbReference type="EMBL" id="JBHSPX010000004">
    <property type="protein sequence ID" value="MFC6064096.1"/>
    <property type="molecule type" value="Genomic_DNA"/>
</dbReference>
<keyword evidence="2" id="KW-1185">Reference proteome</keyword>
<evidence type="ECO:0000313" key="1">
    <source>
        <dbReference type="EMBL" id="MFC6064096.1"/>
    </source>
</evidence>
<dbReference type="Proteomes" id="UP001596139">
    <property type="component" value="Unassembled WGS sequence"/>
</dbReference>
<protein>
    <submittedName>
        <fullName evidence="1">Uncharacterized protein</fullName>
    </submittedName>
</protein>
<dbReference type="RefSeq" id="WP_031052211.1">
    <property type="nucleotide sequence ID" value="NZ_JBHSPX010000004.1"/>
</dbReference>
<evidence type="ECO:0000313" key="2">
    <source>
        <dbReference type="Proteomes" id="UP001596139"/>
    </source>
</evidence>
<comment type="caution">
    <text evidence="1">The sequence shown here is derived from an EMBL/GenBank/DDBJ whole genome shotgun (WGS) entry which is preliminary data.</text>
</comment>
<proteinExistence type="predicted"/>
<accession>A0ABW1MJY7</accession>